<protein>
    <submittedName>
        <fullName evidence="6">RNI-like protein</fullName>
    </submittedName>
</protein>
<dbReference type="CDD" id="cd00035">
    <property type="entry name" value="ChtBD1"/>
    <property type="match status" value="5"/>
</dbReference>
<dbReference type="AlphaFoldDB" id="A0A1Y2AU95"/>
<evidence type="ECO:0000256" key="4">
    <source>
        <dbReference type="SAM" id="SignalP"/>
    </source>
</evidence>
<dbReference type="Pfam" id="PF13855">
    <property type="entry name" value="LRR_8"/>
    <property type="match status" value="1"/>
</dbReference>
<keyword evidence="4" id="KW-0732">Signal</keyword>
<feature type="signal peptide" evidence="4">
    <location>
        <begin position="1"/>
        <end position="21"/>
    </location>
</feature>
<dbReference type="PROSITE" id="PS00026">
    <property type="entry name" value="CHIT_BIND_I_1"/>
    <property type="match status" value="5"/>
</dbReference>
<dbReference type="InterPro" id="IPR001611">
    <property type="entry name" value="Leu-rich_rpt"/>
</dbReference>
<dbReference type="InterPro" id="IPR018371">
    <property type="entry name" value="Chitin-binding_1_CS"/>
</dbReference>
<proteinExistence type="predicted"/>
<feature type="domain" description="Chitin-binding type-1" evidence="5">
    <location>
        <begin position="311"/>
        <end position="353"/>
    </location>
</feature>
<reference evidence="6 7" key="1">
    <citation type="submission" date="2016-08" db="EMBL/GenBank/DDBJ databases">
        <title>A Parts List for Fungal Cellulosomes Revealed by Comparative Genomics.</title>
        <authorList>
            <consortium name="DOE Joint Genome Institute"/>
            <person name="Haitjema C.H."/>
            <person name="Gilmore S.P."/>
            <person name="Henske J.K."/>
            <person name="Solomon K.V."/>
            <person name="De Groot R."/>
            <person name="Kuo A."/>
            <person name="Mondo S.J."/>
            <person name="Salamov A.A."/>
            <person name="Labutti K."/>
            <person name="Zhao Z."/>
            <person name="Chiniquy J."/>
            <person name="Barry K."/>
            <person name="Brewer H.M."/>
            <person name="Purvine S.O."/>
            <person name="Wright A.T."/>
            <person name="Boxma B."/>
            <person name="Van Alen T."/>
            <person name="Hackstein J.H."/>
            <person name="Baker S.E."/>
            <person name="Grigoriev I.V."/>
            <person name="O'Malley M.A."/>
        </authorList>
    </citation>
    <scope>NUCLEOTIDE SEQUENCE [LARGE SCALE GENOMIC DNA]</scope>
    <source>
        <strain evidence="6 7">G1</strain>
    </source>
</reference>
<feature type="disulfide bond" evidence="3">
    <location>
        <begin position="530"/>
        <end position="544"/>
    </location>
</feature>
<keyword evidence="7" id="KW-1185">Reference proteome</keyword>
<dbReference type="OrthoDB" id="2160613at2759"/>
<dbReference type="STRING" id="1754190.A0A1Y2AU95"/>
<evidence type="ECO:0000313" key="7">
    <source>
        <dbReference type="Proteomes" id="UP000193920"/>
    </source>
</evidence>
<accession>A0A1Y2AU95</accession>
<dbReference type="GO" id="GO:0008061">
    <property type="term" value="F:chitin binding"/>
    <property type="evidence" value="ECO:0007669"/>
    <property type="project" value="UniProtKB-UniRule"/>
</dbReference>
<evidence type="ECO:0000256" key="1">
    <source>
        <dbReference type="ARBA" id="ARBA00022669"/>
    </source>
</evidence>
<feature type="disulfide bond" evidence="3">
    <location>
        <begin position="479"/>
        <end position="493"/>
    </location>
</feature>
<feature type="domain" description="Chitin-binding type-1" evidence="5">
    <location>
        <begin position="464"/>
        <end position="506"/>
    </location>
</feature>
<dbReference type="InterPro" id="IPR036861">
    <property type="entry name" value="Endochitinase-like_sf"/>
</dbReference>
<dbReference type="Gene3D" id="3.80.10.10">
    <property type="entry name" value="Ribonuclease Inhibitor"/>
    <property type="match status" value="2"/>
</dbReference>
<dbReference type="SUPFAM" id="SSF57016">
    <property type="entry name" value="Plant lectins/antimicrobial peptides"/>
    <property type="match status" value="5"/>
</dbReference>
<sequence length="556" mass="60885">MLFKNILRTLAFVTLTSLVSAKDDCEEIKSYLKKNNNESKVDSYVSCENDKDGSLIELSFDGFVFDINKEETEKLFSYPTIKKLTYINGKNDIFPTSISKLSNLEELNLEYEEYSEKEKNGKTVFYSEVGTINEGIFKDLNNLQTLSLGFLKLNDINIKELAKLPKLRTLKLSSCAGLDKLTDINGLTELSITFNQRKYFENLSSTVPKGVLSSLTNLKSLSVTLADITEDNLNEIGKLKNLVNLDISMNQLKKFPKQICELTKLETLYIYLNDIDDEIPECYNSLKLKKFNYEENINVREAKKSDTTINNGRCGKDIGKCPTGECCSKYGYCGTSDKYCGKGCQSEFGKCDTSKDTSKNSGGKCGKDIGKCPSGECCSKYGYCGTSDKYCGKGCQSEFGKCDTSKDTSKNSGGKCGKDIGKCPSGECCSKYGYCGTSDKYCGKGCQSEFGKCDTSKDTSKNSGGKCGKDIGKCPSGECCSKYGYCGTSDKYCGKGCQSEFGKCDTSKDTSKNSGGKCGKDIGKCPSGECCSKYGYCGTSDKYCGKGCQSEFGKCK</sequence>
<dbReference type="SMART" id="SM00270">
    <property type="entry name" value="ChtBD1"/>
    <property type="match status" value="5"/>
</dbReference>
<evidence type="ECO:0000259" key="5">
    <source>
        <dbReference type="PROSITE" id="PS50941"/>
    </source>
</evidence>
<feature type="disulfide bond" evidence="3">
    <location>
        <begin position="428"/>
        <end position="442"/>
    </location>
</feature>
<feature type="disulfide bond" evidence="3">
    <location>
        <begin position="321"/>
        <end position="333"/>
    </location>
</feature>
<feature type="disulfide bond" evidence="3">
    <location>
        <begin position="326"/>
        <end position="340"/>
    </location>
</feature>
<dbReference type="Proteomes" id="UP000193920">
    <property type="component" value="Unassembled WGS sequence"/>
</dbReference>
<feature type="disulfide bond" evidence="3">
    <location>
        <begin position="372"/>
        <end position="384"/>
    </location>
</feature>
<dbReference type="Pfam" id="PF00187">
    <property type="entry name" value="Chitin_bind_1"/>
    <property type="match status" value="5"/>
</dbReference>
<dbReference type="InterPro" id="IPR032675">
    <property type="entry name" value="LRR_dom_sf"/>
</dbReference>
<dbReference type="Gene3D" id="3.30.60.10">
    <property type="entry name" value="Endochitinase-like"/>
    <property type="match status" value="5"/>
</dbReference>
<feature type="disulfide bond" evidence="3">
    <location>
        <begin position="377"/>
        <end position="391"/>
    </location>
</feature>
<keyword evidence="1 3" id="KW-0147">Chitin-binding</keyword>
<feature type="domain" description="Chitin-binding type-1" evidence="5">
    <location>
        <begin position="515"/>
        <end position="556"/>
    </location>
</feature>
<dbReference type="InterPro" id="IPR001002">
    <property type="entry name" value="Chitin-bd_1"/>
</dbReference>
<dbReference type="SMART" id="SM00365">
    <property type="entry name" value="LRR_SD22"/>
    <property type="match status" value="3"/>
</dbReference>
<feature type="disulfide bond" evidence="3">
    <location>
        <begin position="525"/>
        <end position="537"/>
    </location>
</feature>
<gene>
    <name evidence="6" type="ORF">LY90DRAFT_706183</name>
</gene>
<organism evidence="6 7">
    <name type="scientific">Neocallimastix californiae</name>
    <dbReference type="NCBI Taxonomy" id="1754190"/>
    <lineage>
        <taxon>Eukaryota</taxon>
        <taxon>Fungi</taxon>
        <taxon>Fungi incertae sedis</taxon>
        <taxon>Chytridiomycota</taxon>
        <taxon>Chytridiomycota incertae sedis</taxon>
        <taxon>Neocallimastigomycetes</taxon>
        <taxon>Neocallimastigales</taxon>
        <taxon>Neocallimastigaceae</taxon>
        <taxon>Neocallimastix</taxon>
    </lineage>
</organism>
<feature type="chain" id="PRO_5012124083" evidence="4">
    <location>
        <begin position="22"/>
        <end position="556"/>
    </location>
</feature>
<feature type="domain" description="Chitin-binding type-1" evidence="5">
    <location>
        <begin position="413"/>
        <end position="455"/>
    </location>
</feature>
<comment type="caution">
    <text evidence="6">The sequence shown here is derived from an EMBL/GenBank/DDBJ whole genome shotgun (WGS) entry which is preliminary data.</text>
</comment>
<dbReference type="PANTHER" id="PTHR47849">
    <property type="entry name" value="CHITIN-BINDING LECTIN 1"/>
    <property type="match status" value="1"/>
</dbReference>
<keyword evidence="2 3" id="KW-1015">Disulfide bond</keyword>
<evidence type="ECO:0000256" key="2">
    <source>
        <dbReference type="ARBA" id="ARBA00023157"/>
    </source>
</evidence>
<feature type="disulfide bond" evidence="3">
    <location>
        <begin position="474"/>
        <end position="486"/>
    </location>
</feature>
<name>A0A1Y2AU95_9FUNG</name>
<dbReference type="PROSITE" id="PS50941">
    <property type="entry name" value="CHIT_BIND_I_2"/>
    <property type="match status" value="5"/>
</dbReference>
<dbReference type="SUPFAM" id="SSF52047">
    <property type="entry name" value="RNI-like"/>
    <property type="match status" value="1"/>
</dbReference>
<feature type="disulfide bond" evidence="3">
    <location>
        <begin position="423"/>
        <end position="435"/>
    </location>
</feature>
<comment type="caution">
    <text evidence="3">Lacks conserved residue(s) required for the propagation of feature annotation.</text>
</comment>
<evidence type="ECO:0000313" key="6">
    <source>
        <dbReference type="EMBL" id="ORY26122.1"/>
    </source>
</evidence>
<dbReference type="EMBL" id="MCOG01000205">
    <property type="protein sequence ID" value="ORY26122.1"/>
    <property type="molecule type" value="Genomic_DNA"/>
</dbReference>
<feature type="domain" description="Chitin-binding type-1" evidence="5">
    <location>
        <begin position="362"/>
        <end position="404"/>
    </location>
</feature>
<evidence type="ECO:0000256" key="3">
    <source>
        <dbReference type="PROSITE-ProRule" id="PRU00261"/>
    </source>
</evidence>